<keyword evidence="4" id="KW-0436">Ligase</keyword>
<reference evidence="4 5" key="2">
    <citation type="submission" date="2019-08" db="EMBL/GenBank/DDBJ databases">
        <title>Jejuicoccus antrihumi gen. nov., sp. nov., a new member of the family Dermacoccaceae isolated from a cave.</title>
        <authorList>
            <person name="Schumann P."/>
            <person name="Kim I.S."/>
        </authorList>
    </citation>
    <scope>NUCLEOTIDE SEQUENCE [LARGE SCALE GENOMIC DNA]</scope>
    <source>
        <strain evidence="4 5">C5-26</strain>
    </source>
</reference>
<accession>A0A563E7H8</accession>
<dbReference type="InterPro" id="IPR020845">
    <property type="entry name" value="AMP-binding_CS"/>
</dbReference>
<name>A0A563E7H8_9MICO</name>
<dbReference type="InterPro" id="IPR000873">
    <property type="entry name" value="AMP-dep_synth/lig_dom"/>
</dbReference>
<sequence length="519" mass="56025">MDHWATSTPDAVACIFGDQTITYRELRDQVDELAATLVGAGIRPGDRVAFLSTPRPEFWVSFLATVSVGGVWVGLNPRYQERELAHVITVSRPALVFGLTEVEGRTYRGELTRVTAQCGVAAPVMFDAVHSPADGLRGRGASRVEDAELRRRRDSVDPGSPALIVFTSGSTGAPKGAVLSDSGITSSFAIQAAHQLLDTPRVIANLPINHIAGVGDLCCTPLICGGSIVFQERFDPKQMLMAISTHRVTAIMQVPTTLKLLVEHPCWATTDLSSVQASFWGGGPLPETVAEAYRLRGIRLGSTYGMTEVTGSITYTDADANSTTVTTTVGRPIEQVEIKYVDSRGGLVPAGTPGEILVRHPGLLLEYFDDPAATDAAFDSDGFFRTGDLGVLQADGNLRLVGRRKEMYKSGGYNVYPREVELVLESFPPVRMAVVVPVSDPLYGEVGVAYCEASLEALDELADWCRSRLANYKVPKAFIALPDLPRLPIGKVDKQLLASRAVADIAEARLNTRQRRQVG</sequence>
<dbReference type="InterPro" id="IPR050237">
    <property type="entry name" value="ATP-dep_AMP-bd_enzyme"/>
</dbReference>
<dbReference type="RefSeq" id="WP_146314890.1">
    <property type="nucleotide sequence ID" value="NZ_VCQV01000002.1"/>
</dbReference>
<dbReference type="Proteomes" id="UP000320244">
    <property type="component" value="Unassembled WGS sequence"/>
</dbReference>
<dbReference type="SUPFAM" id="SSF56801">
    <property type="entry name" value="Acetyl-CoA synthetase-like"/>
    <property type="match status" value="1"/>
</dbReference>
<dbReference type="Gene3D" id="3.30.300.30">
    <property type="match status" value="1"/>
</dbReference>
<evidence type="ECO:0000256" key="1">
    <source>
        <dbReference type="SAM" id="MobiDB-lite"/>
    </source>
</evidence>
<dbReference type="PANTHER" id="PTHR43767">
    <property type="entry name" value="LONG-CHAIN-FATTY-ACID--COA LIGASE"/>
    <property type="match status" value="1"/>
</dbReference>
<dbReference type="Gene3D" id="3.40.50.12780">
    <property type="entry name" value="N-terminal domain of ligase-like"/>
    <property type="match status" value="1"/>
</dbReference>
<protein>
    <submittedName>
        <fullName evidence="4">Acyl--CoA ligase</fullName>
    </submittedName>
</protein>
<proteinExistence type="predicted"/>
<evidence type="ECO:0000259" key="2">
    <source>
        <dbReference type="Pfam" id="PF00501"/>
    </source>
</evidence>
<dbReference type="Pfam" id="PF13193">
    <property type="entry name" value="AMP-binding_C"/>
    <property type="match status" value="1"/>
</dbReference>
<comment type="caution">
    <text evidence="4">The sequence shown here is derived from an EMBL/GenBank/DDBJ whole genome shotgun (WGS) entry which is preliminary data.</text>
</comment>
<dbReference type="InterPro" id="IPR025110">
    <property type="entry name" value="AMP-bd_C"/>
</dbReference>
<organism evidence="4 5">
    <name type="scientific">Leekyejoonella antrihumi</name>
    <dbReference type="NCBI Taxonomy" id="1660198"/>
    <lineage>
        <taxon>Bacteria</taxon>
        <taxon>Bacillati</taxon>
        <taxon>Actinomycetota</taxon>
        <taxon>Actinomycetes</taxon>
        <taxon>Micrococcales</taxon>
        <taxon>Dermacoccaceae</taxon>
        <taxon>Leekyejoonella</taxon>
    </lineage>
</organism>
<dbReference type="GO" id="GO:0016878">
    <property type="term" value="F:acid-thiol ligase activity"/>
    <property type="evidence" value="ECO:0007669"/>
    <property type="project" value="UniProtKB-ARBA"/>
</dbReference>
<keyword evidence="5" id="KW-1185">Reference proteome</keyword>
<dbReference type="InterPro" id="IPR045851">
    <property type="entry name" value="AMP-bd_C_sf"/>
</dbReference>
<feature type="domain" description="AMP-binding enzyme C-terminal" evidence="3">
    <location>
        <begin position="419"/>
        <end position="491"/>
    </location>
</feature>
<feature type="region of interest" description="Disordered" evidence="1">
    <location>
        <begin position="137"/>
        <end position="156"/>
    </location>
</feature>
<evidence type="ECO:0000313" key="4">
    <source>
        <dbReference type="EMBL" id="TWP38490.1"/>
    </source>
</evidence>
<evidence type="ECO:0000313" key="5">
    <source>
        <dbReference type="Proteomes" id="UP000320244"/>
    </source>
</evidence>
<dbReference type="EMBL" id="VCQV01000002">
    <property type="protein sequence ID" value="TWP38490.1"/>
    <property type="molecule type" value="Genomic_DNA"/>
</dbReference>
<dbReference type="Pfam" id="PF00501">
    <property type="entry name" value="AMP-binding"/>
    <property type="match status" value="1"/>
</dbReference>
<dbReference type="PANTHER" id="PTHR43767:SF1">
    <property type="entry name" value="NONRIBOSOMAL PEPTIDE SYNTHASE PES1 (EUROFUNG)-RELATED"/>
    <property type="match status" value="1"/>
</dbReference>
<evidence type="ECO:0000259" key="3">
    <source>
        <dbReference type="Pfam" id="PF13193"/>
    </source>
</evidence>
<dbReference type="PROSITE" id="PS00455">
    <property type="entry name" value="AMP_BINDING"/>
    <property type="match status" value="1"/>
</dbReference>
<feature type="domain" description="AMP-dependent synthetase/ligase" evidence="2">
    <location>
        <begin position="2"/>
        <end position="368"/>
    </location>
</feature>
<dbReference type="OrthoDB" id="9803968at2"/>
<gene>
    <name evidence="4" type="ORF">FGL98_01435</name>
</gene>
<dbReference type="AlphaFoldDB" id="A0A563E7H8"/>
<dbReference type="InterPro" id="IPR042099">
    <property type="entry name" value="ANL_N_sf"/>
</dbReference>
<feature type="compositionally biased region" description="Basic and acidic residues" evidence="1">
    <location>
        <begin position="142"/>
        <end position="156"/>
    </location>
</feature>
<reference evidence="4 5" key="1">
    <citation type="submission" date="2019-05" db="EMBL/GenBank/DDBJ databases">
        <authorList>
            <person name="Lee S.D."/>
        </authorList>
    </citation>
    <scope>NUCLEOTIDE SEQUENCE [LARGE SCALE GENOMIC DNA]</scope>
    <source>
        <strain evidence="4 5">C5-26</strain>
    </source>
</reference>